<dbReference type="AlphaFoldDB" id="A0AAE3E6G8"/>
<organism evidence="2 3">
    <name type="scientific">Anthropogastromicrobium aceti</name>
    <dbReference type="NCBI Taxonomy" id="2981768"/>
    <lineage>
        <taxon>Bacteria</taxon>
        <taxon>Bacillati</taxon>
        <taxon>Bacillota</taxon>
        <taxon>Clostridia</taxon>
        <taxon>Lachnospirales</taxon>
        <taxon>Lachnospiraceae</taxon>
        <taxon>Anthropogastromicrobium</taxon>
    </lineage>
</organism>
<name>A0AAE3E6G8_9FIRM</name>
<evidence type="ECO:0000313" key="3">
    <source>
        <dbReference type="Proteomes" id="UP001198200"/>
    </source>
</evidence>
<accession>A0AAE3E6G8</accession>
<evidence type="ECO:0000259" key="1">
    <source>
        <dbReference type="Pfam" id="PF04754"/>
    </source>
</evidence>
<feature type="domain" description="Transposase (putative) YhgA-like" evidence="1">
    <location>
        <begin position="63"/>
        <end position="203"/>
    </location>
</feature>
<comment type="caution">
    <text evidence="2">The sequence shown here is derived from an EMBL/GenBank/DDBJ whole genome shotgun (WGS) entry which is preliminary data.</text>
</comment>
<dbReference type="EMBL" id="JAJEQN010000084">
    <property type="protein sequence ID" value="MCC2223158.1"/>
    <property type="molecule type" value="Genomic_DNA"/>
</dbReference>
<reference evidence="2 3" key="1">
    <citation type="submission" date="2021-10" db="EMBL/GenBank/DDBJ databases">
        <title>Anaerobic single-cell dispensing facilitates the cultivation of human gut bacteria.</title>
        <authorList>
            <person name="Afrizal A."/>
        </authorList>
    </citation>
    <scope>NUCLEOTIDE SEQUENCE [LARGE SCALE GENOMIC DNA]</scope>
    <source>
        <strain evidence="2 3">CLA-AA-H224</strain>
    </source>
</reference>
<evidence type="ECO:0000313" key="2">
    <source>
        <dbReference type="EMBL" id="MCC2223158.1"/>
    </source>
</evidence>
<keyword evidence="3" id="KW-1185">Reference proteome</keyword>
<dbReference type="Proteomes" id="UP001198200">
    <property type="component" value="Unassembled WGS sequence"/>
</dbReference>
<protein>
    <submittedName>
        <fullName evidence="2">Rpn family recombination-promoting nuclease/putative transposase</fullName>
    </submittedName>
</protein>
<dbReference type="RefSeq" id="WP_308732630.1">
    <property type="nucleotide sequence ID" value="NZ_JAJEQN010000084.1"/>
</dbReference>
<dbReference type="InterPro" id="IPR006842">
    <property type="entry name" value="Transposase_31"/>
</dbReference>
<sequence>MGMADTVTKEYIRSNEVFADAFNYLIYDGEQVVKPALLQELDTTEIAIPFALGENENQTEDVVQKYRDVLKSAVIMQDSRASYILLGVENQTEIHYAMPVRNIIYDALQYGKQVSEVAKRHKSKGDRKGHNKGEYLSGFYKEDRIRPVITLVVHFGADEWDGPLSLYEMMDLEDKKLLEFVQDYRIFLIDPYKLANNDLEKFSTSLGDVLGYIKYSKDKKALSKFLNDNQVMIMDNDAARVIRDVTNTPIYVPDGKGEIDMCKAVRDMIDESKQEGMAAGELNKAKKMALKMYKKGDSIEEIAEMAEVSVDQVKEWINSAV</sequence>
<dbReference type="Pfam" id="PF04754">
    <property type="entry name" value="Transposase_31"/>
    <property type="match status" value="1"/>
</dbReference>
<gene>
    <name evidence="2" type="ORF">LKD48_16305</name>
</gene>
<proteinExistence type="predicted"/>